<dbReference type="OrthoDB" id="4867494at2759"/>
<proteinExistence type="predicted"/>
<comment type="caution">
    <text evidence="2">The sequence shown here is derived from an EMBL/GenBank/DDBJ whole genome shotgun (WGS) entry which is preliminary data.</text>
</comment>
<gene>
    <name evidence="2" type="ORF">B0T11DRAFT_67834</name>
</gene>
<dbReference type="EMBL" id="JAGPXD010000002">
    <property type="protein sequence ID" value="KAH7368854.1"/>
    <property type="molecule type" value="Genomic_DNA"/>
</dbReference>
<dbReference type="AlphaFoldDB" id="A0A8K0TKF5"/>
<sequence length="293" mass="30208">MGMTISVHCHHTPPTPITNSPYARSLHQQPQAPKAAMKSLLLLASLAGLALALPQEAPPAPAPDQGAPAPAPPAPEVPAPPSDQQPPPPSSPPTNGATCICGATYCGRVLEGYQGYTVEQITNGYCNTPGDACAAGVPDKNKVADSLFVCVCPDPEQDTGTTIELVCPCTSRCKNDAPDFIARCEKPCGLDCDTQAPSAPETPPAPGPETPPAPGPEPAPVPAPGPEQPPPPPPSTDPAPVPKQPVPQPPEQPAPEPAPEQPVPEPAPEQPPVPAPEGQQPPQERGSFRRLIW</sequence>
<dbReference type="PRINTS" id="PR01217">
    <property type="entry name" value="PRICHEXTENSN"/>
</dbReference>
<evidence type="ECO:0000313" key="2">
    <source>
        <dbReference type="EMBL" id="KAH7368854.1"/>
    </source>
</evidence>
<evidence type="ECO:0000256" key="1">
    <source>
        <dbReference type="SAM" id="MobiDB-lite"/>
    </source>
</evidence>
<evidence type="ECO:0000313" key="3">
    <source>
        <dbReference type="Proteomes" id="UP000813385"/>
    </source>
</evidence>
<feature type="region of interest" description="Disordered" evidence="1">
    <location>
        <begin position="1"/>
        <end position="31"/>
    </location>
</feature>
<accession>A0A8K0TKF5</accession>
<organism evidence="2 3">
    <name type="scientific">Plectosphaerella cucumerina</name>
    <dbReference type="NCBI Taxonomy" id="40658"/>
    <lineage>
        <taxon>Eukaryota</taxon>
        <taxon>Fungi</taxon>
        <taxon>Dikarya</taxon>
        <taxon>Ascomycota</taxon>
        <taxon>Pezizomycotina</taxon>
        <taxon>Sordariomycetes</taxon>
        <taxon>Hypocreomycetidae</taxon>
        <taxon>Glomerellales</taxon>
        <taxon>Plectosphaerellaceae</taxon>
        <taxon>Plectosphaerella</taxon>
    </lineage>
</organism>
<reference evidence="2" key="1">
    <citation type="journal article" date="2021" name="Nat. Commun.">
        <title>Genetic determinants of endophytism in the Arabidopsis root mycobiome.</title>
        <authorList>
            <person name="Mesny F."/>
            <person name="Miyauchi S."/>
            <person name="Thiergart T."/>
            <person name="Pickel B."/>
            <person name="Atanasova L."/>
            <person name="Karlsson M."/>
            <person name="Huettel B."/>
            <person name="Barry K.W."/>
            <person name="Haridas S."/>
            <person name="Chen C."/>
            <person name="Bauer D."/>
            <person name="Andreopoulos W."/>
            <person name="Pangilinan J."/>
            <person name="LaButti K."/>
            <person name="Riley R."/>
            <person name="Lipzen A."/>
            <person name="Clum A."/>
            <person name="Drula E."/>
            <person name="Henrissat B."/>
            <person name="Kohler A."/>
            <person name="Grigoriev I.V."/>
            <person name="Martin F.M."/>
            <person name="Hacquard S."/>
        </authorList>
    </citation>
    <scope>NUCLEOTIDE SEQUENCE</scope>
    <source>
        <strain evidence="2">MPI-CAGE-AT-0016</strain>
    </source>
</reference>
<protein>
    <submittedName>
        <fullName evidence="2">Uncharacterized protein</fullName>
    </submittedName>
</protein>
<feature type="region of interest" description="Disordered" evidence="1">
    <location>
        <begin position="194"/>
        <end position="293"/>
    </location>
</feature>
<keyword evidence="3" id="KW-1185">Reference proteome</keyword>
<feature type="compositionally biased region" description="Pro residues" evidence="1">
    <location>
        <begin position="69"/>
        <end position="92"/>
    </location>
</feature>
<feature type="region of interest" description="Disordered" evidence="1">
    <location>
        <begin position="55"/>
        <end position="94"/>
    </location>
</feature>
<feature type="compositionally biased region" description="Polar residues" evidence="1">
    <location>
        <begin position="17"/>
        <end position="31"/>
    </location>
</feature>
<name>A0A8K0TKF5_9PEZI</name>
<dbReference type="Proteomes" id="UP000813385">
    <property type="component" value="Unassembled WGS sequence"/>
</dbReference>
<feature type="compositionally biased region" description="Pro residues" evidence="1">
    <location>
        <begin position="200"/>
        <end position="275"/>
    </location>
</feature>